<accession>A0A8S3DH87</accession>
<evidence type="ECO:0000313" key="2">
    <source>
        <dbReference type="Proteomes" id="UP000676336"/>
    </source>
</evidence>
<sequence>MDRWLIEMEHILCGQRFDQLSLPQLPITELLLETFHSLVQLTSMNSITEQTFTDLALLLRSQRSDK</sequence>
<dbReference type="EMBL" id="CAJOBI010205997">
    <property type="protein sequence ID" value="CAF5005230.1"/>
    <property type="molecule type" value="Genomic_DNA"/>
</dbReference>
<feature type="non-terminal residue" evidence="1">
    <location>
        <position position="66"/>
    </location>
</feature>
<proteinExistence type="predicted"/>
<dbReference type="AlphaFoldDB" id="A0A8S3DH87"/>
<protein>
    <submittedName>
        <fullName evidence="1">Uncharacterized protein</fullName>
    </submittedName>
</protein>
<name>A0A8S3DH87_9BILA</name>
<comment type="caution">
    <text evidence="1">The sequence shown here is derived from an EMBL/GenBank/DDBJ whole genome shotgun (WGS) entry which is preliminary data.</text>
</comment>
<organism evidence="1 2">
    <name type="scientific">Rotaria magnacalcarata</name>
    <dbReference type="NCBI Taxonomy" id="392030"/>
    <lineage>
        <taxon>Eukaryota</taxon>
        <taxon>Metazoa</taxon>
        <taxon>Spiralia</taxon>
        <taxon>Gnathifera</taxon>
        <taxon>Rotifera</taxon>
        <taxon>Eurotatoria</taxon>
        <taxon>Bdelloidea</taxon>
        <taxon>Philodinida</taxon>
        <taxon>Philodinidae</taxon>
        <taxon>Rotaria</taxon>
    </lineage>
</organism>
<reference evidence="1" key="1">
    <citation type="submission" date="2021-02" db="EMBL/GenBank/DDBJ databases">
        <authorList>
            <person name="Nowell W R."/>
        </authorList>
    </citation>
    <scope>NUCLEOTIDE SEQUENCE</scope>
</reference>
<dbReference type="Proteomes" id="UP000676336">
    <property type="component" value="Unassembled WGS sequence"/>
</dbReference>
<evidence type="ECO:0000313" key="1">
    <source>
        <dbReference type="EMBL" id="CAF5005230.1"/>
    </source>
</evidence>
<gene>
    <name evidence="1" type="ORF">SMN809_LOCUS56940</name>
</gene>